<dbReference type="RefSeq" id="WP_064628317.1">
    <property type="nucleotide sequence ID" value="NZ_LQYE01000001.1"/>
</dbReference>
<organism evidence="2 3">
    <name type="scientific">Mycobacteroides immunogenum</name>
    <dbReference type="NCBI Taxonomy" id="83262"/>
    <lineage>
        <taxon>Bacteria</taxon>
        <taxon>Bacillati</taxon>
        <taxon>Actinomycetota</taxon>
        <taxon>Actinomycetes</taxon>
        <taxon>Mycobacteriales</taxon>
        <taxon>Mycobacteriaceae</taxon>
        <taxon>Mycobacteroides</taxon>
    </lineage>
</organism>
<proteinExistence type="predicted"/>
<evidence type="ECO:0000313" key="2">
    <source>
        <dbReference type="EMBL" id="OAT71159.1"/>
    </source>
</evidence>
<comment type="caution">
    <text evidence="2">The sequence shown here is derived from an EMBL/GenBank/DDBJ whole genome shotgun (WGS) entry which is preliminary data.</text>
</comment>
<reference evidence="2 3" key="1">
    <citation type="submission" date="2016-01" db="EMBL/GenBank/DDBJ databases">
        <title>Mycobacterium immunogenum strain CD11_6 genome sequencing and assembly.</title>
        <authorList>
            <person name="Kaur G."/>
            <person name="Nair G.R."/>
            <person name="Mayilraj S."/>
        </authorList>
    </citation>
    <scope>NUCLEOTIDE SEQUENCE [LARGE SCALE GENOMIC DNA]</scope>
    <source>
        <strain evidence="2 3">CD11-6</strain>
    </source>
</reference>
<dbReference type="AlphaFoldDB" id="A0A179VH41"/>
<gene>
    <name evidence="2" type="ORF">AWB85_06480</name>
</gene>
<name>A0A179VH41_9MYCO</name>
<accession>A0A179VH41</accession>
<sequence length="102" mass="10341">MAWSAIIGKPSTFPPTTGTTAATACAGNDARLGDTRVPTDSSVTNAKVAANAAIDVSKLGTGRVVGSVNGTATSLTVWAGTKAQYDVLPTPRDGNTIYIWAT</sequence>
<dbReference type="Proteomes" id="UP000186919">
    <property type="component" value="Unassembled WGS sequence"/>
</dbReference>
<protein>
    <recommendedName>
        <fullName evidence="1">Minor tail protein gp31 C-terminal domain-containing protein</fullName>
    </recommendedName>
</protein>
<dbReference type="InterPro" id="IPR056923">
    <property type="entry name" value="Minor_tail_gp31_C"/>
</dbReference>
<feature type="domain" description="Minor tail protein gp31 C-terminal" evidence="1">
    <location>
        <begin position="75"/>
        <end position="100"/>
    </location>
</feature>
<evidence type="ECO:0000313" key="3">
    <source>
        <dbReference type="Proteomes" id="UP000186919"/>
    </source>
</evidence>
<dbReference type="Pfam" id="PF24243">
    <property type="entry name" value="Phage_tail_C"/>
    <property type="match status" value="1"/>
</dbReference>
<evidence type="ECO:0000259" key="1">
    <source>
        <dbReference type="Pfam" id="PF24243"/>
    </source>
</evidence>
<dbReference type="EMBL" id="LQYE01000001">
    <property type="protein sequence ID" value="OAT71159.1"/>
    <property type="molecule type" value="Genomic_DNA"/>
</dbReference>